<dbReference type="NCBIfam" id="TIGR04057">
    <property type="entry name" value="SusC_RagA_signa"/>
    <property type="match status" value="1"/>
</dbReference>
<feature type="domain" description="TonB-dependent receptor plug" evidence="4">
    <location>
        <begin position="120"/>
        <end position="227"/>
    </location>
</feature>
<dbReference type="Pfam" id="PF00593">
    <property type="entry name" value="TonB_dep_Rec_b-barrel"/>
    <property type="match status" value="1"/>
</dbReference>
<evidence type="ECO:0000313" key="6">
    <source>
        <dbReference type="Proteomes" id="UP000223913"/>
    </source>
</evidence>
<name>A0A2D0N024_FLAN2</name>
<dbReference type="Proteomes" id="UP000223913">
    <property type="component" value="Unassembled WGS sequence"/>
</dbReference>
<accession>A0A2D0N024</accession>
<dbReference type="SUPFAM" id="SSF56935">
    <property type="entry name" value="Porins"/>
    <property type="match status" value="1"/>
</dbReference>
<organism evidence="5 6">
    <name type="scientific">Flavilitoribacter nigricans (strain ATCC 23147 / DSM 23189 / NBRC 102662 / NCIMB 1420 / SS-2)</name>
    <name type="common">Lewinella nigricans</name>
    <dbReference type="NCBI Taxonomy" id="1122177"/>
    <lineage>
        <taxon>Bacteria</taxon>
        <taxon>Pseudomonadati</taxon>
        <taxon>Bacteroidota</taxon>
        <taxon>Saprospiria</taxon>
        <taxon>Saprospirales</taxon>
        <taxon>Lewinellaceae</taxon>
        <taxon>Flavilitoribacter</taxon>
    </lineage>
</organism>
<dbReference type="FunFam" id="2.60.40.1120:FF:000003">
    <property type="entry name" value="Outer membrane protein Omp121"/>
    <property type="match status" value="1"/>
</dbReference>
<dbReference type="InterPro" id="IPR023996">
    <property type="entry name" value="TonB-dep_OMP_SusC/RagA"/>
</dbReference>
<protein>
    <submittedName>
        <fullName evidence="5">SusC/RagA family TonB-linked outer membrane protein</fullName>
    </submittedName>
</protein>
<dbReference type="AlphaFoldDB" id="A0A2D0N024"/>
<keyword evidence="1" id="KW-0812">Transmembrane</keyword>
<dbReference type="SUPFAM" id="SSF49464">
    <property type="entry name" value="Carboxypeptidase regulatory domain-like"/>
    <property type="match status" value="1"/>
</dbReference>
<dbReference type="EMBL" id="PDUD01000049">
    <property type="protein sequence ID" value="PHN01780.1"/>
    <property type="molecule type" value="Genomic_DNA"/>
</dbReference>
<gene>
    <name evidence="5" type="ORF">CRP01_35430</name>
</gene>
<dbReference type="InterPro" id="IPR039426">
    <property type="entry name" value="TonB-dep_rcpt-like"/>
</dbReference>
<feature type="domain" description="TonB-dependent receptor-like beta-barrel" evidence="3">
    <location>
        <begin position="411"/>
        <end position="926"/>
    </location>
</feature>
<comment type="caution">
    <text evidence="5">The sequence shown here is derived from an EMBL/GenBank/DDBJ whole genome shotgun (WGS) entry which is preliminary data.</text>
</comment>
<dbReference type="GO" id="GO:0009279">
    <property type="term" value="C:cell outer membrane"/>
    <property type="evidence" value="ECO:0007669"/>
    <property type="project" value="UniProtKB-SubCell"/>
</dbReference>
<evidence type="ECO:0000256" key="1">
    <source>
        <dbReference type="PROSITE-ProRule" id="PRU01360"/>
    </source>
</evidence>
<dbReference type="PROSITE" id="PS52016">
    <property type="entry name" value="TONB_DEPENDENT_REC_3"/>
    <property type="match status" value="1"/>
</dbReference>
<dbReference type="InterPro" id="IPR023997">
    <property type="entry name" value="TonB-dep_OMP_SusC/RagA_CS"/>
</dbReference>
<keyword evidence="1 2" id="KW-0472">Membrane</keyword>
<proteinExistence type="inferred from homology"/>
<dbReference type="InterPro" id="IPR008969">
    <property type="entry name" value="CarboxyPept-like_regulatory"/>
</dbReference>
<dbReference type="InterPro" id="IPR037066">
    <property type="entry name" value="Plug_dom_sf"/>
</dbReference>
<dbReference type="OrthoDB" id="778480at2"/>
<dbReference type="Pfam" id="PF13715">
    <property type="entry name" value="CarbopepD_reg_2"/>
    <property type="match status" value="1"/>
</dbReference>
<dbReference type="NCBIfam" id="TIGR04056">
    <property type="entry name" value="OMP_RagA_SusC"/>
    <property type="match status" value="1"/>
</dbReference>
<dbReference type="Gene3D" id="2.170.130.10">
    <property type="entry name" value="TonB-dependent receptor, plug domain"/>
    <property type="match status" value="1"/>
</dbReference>
<sequence>MKTILTFGRKWLLTLVGSILLLSLSAQTLRVSGMVQEDESGLPLIGVSVTVKGTTTGTVTDLDGRYALEAPEDGTLIFSYVGMQAQEVQINGQTTINLSMSEDAVGLSEVVVVGYGVQKKANLSGAVDQITPEQIQSRPISNLAQGLQGVSPNLNIDFNSGAPGQAAKINIRGLTSINGGEPLILIDGVPSDAIELNRLAPEDVESISVLKDASSAAIYGARAAFGVILITTKTGRQDGVFVSYNSNFSTGTSTILPDKITDPYIYSRMLETATDNTPWDYVNYSDETYAWAKERSENPNTPGVRINPNDATSWQYMGGRDWTDYFMTNYTNAQNHHLSISGKSDVTSYLLSGSFNRQNGVLTLADDYFDRYSLRGKVNFRVNDWISISNNTYLTGTQRENPSYFSLWDLYNFFPTDWDKNPDGTWANTAVGQTAAKLTDGGNSTRDYNSLQNTISAEFKLIGDHLKLNADYTIRQGNLDVNTYWTKYSVGFGPDDVREQGSNAALRRSIKDNYNVFNVYTTFNTNFGQDHALTVIGGFNQEYYRTERFDAYRDGIISASLPTIALATGTAEVDEAISDWAVRGVFYRLNYIFKDRYIVEFNGRYDGSSRFPQDKRFGFFPSASAAWRIDKEGFMQDQGLISLLKLRASYGSLGNQFVSNYGYIPTMSATDGLYIFGDQLPQRIQPPAIVSSNYTWEDVTSRNFGLEVGIKEDRLLATFDYYVRETKGMLTLGRDLPDVLGANEPLENAADLETKGWELGLTYRNSFDVGRKPLRFDAKFVLSDNRSFITRFDNPNLNLTQFYVGQEIGEIWGLESDGLFRSQDEIDQLDQSSIIPWGALTITEGWPKYVDQDGNGIIEKGNTVDDPKDLKVIGNMLPRFRYGLNLGFEWGGLDVNAFFQGIGKRDYYPQDYLYWGFYQQPYAGGYVHLMDYYRAADDSPTDMAKHSQAYIDAGLASANTDAQYPHLQAWLADRNLGERIDQAQGLAIPQSDYLLNAAYLRFKNLTIGYTLPNSLTSRINISRIRVFLSGENITEWSGVADYFDPEAISDSDIRIDPSLSVGRQNGSGYQYPFQRRYSVGINVDF</sequence>
<evidence type="ECO:0000256" key="2">
    <source>
        <dbReference type="RuleBase" id="RU003357"/>
    </source>
</evidence>
<comment type="subcellular location">
    <subcellularLocation>
        <location evidence="1">Cell outer membrane</location>
        <topology evidence="1">Multi-pass membrane protein</topology>
    </subcellularLocation>
</comment>
<keyword evidence="6" id="KW-1185">Reference proteome</keyword>
<dbReference type="Pfam" id="PF07715">
    <property type="entry name" value="Plug"/>
    <property type="match status" value="1"/>
</dbReference>
<keyword evidence="1" id="KW-1134">Transmembrane beta strand</keyword>
<dbReference type="Gene3D" id="2.60.40.1120">
    <property type="entry name" value="Carboxypeptidase-like, regulatory domain"/>
    <property type="match status" value="1"/>
</dbReference>
<keyword evidence="1" id="KW-0998">Cell outer membrane</keyword>
<evidence type="ECO:0000313" key="5">
    <source>
        <dbReference type="EMBL" id="PHN01780.1"/>
    </source>
</evidence>
<reference evidence="5 6" key="1">
    <citation type="submission" date="2017-10" db="EMBL/GenBank/DDBJ databases">
        <title>The draft genome sequence of Lewinella nigricans NBRC 102662.</title>
        <authorList>
            <person name="Wang K."/>
        </authorList>
    </citation>
    <scope>NUCLEOTIDE SEQUENCE [LARGE SCALE GENOMIC DNA]</scope>
    <source>
        <strain evidence="5 6">NBRC 102662</strain>
    </source>
</reference>
<dbReference type="RefSeq" id="WP_099154827.1">
    <property type="nucleotide sequence ID" value="NZ_PDUD01000049.1"/>
</dbReference>
<evidence type="ECO:0000259" key="4">
    <source>
        <dbReference type="Pfam" id="PF07715"/>
    </source>
</evidence>
<keyword evidence="1" id="KW-0813">Transport</keyword>
<dbReference type="InterPro" id="IPR000531">
    <property type="entry name" value="Beta-barrel_TonB"/>
</dbReference>
<keyword evidence="2" id="KW-0798">TonB box</keyword>
<dbReference type="InterPro" id="IPR012910">
    <property type="entry name" value="Plug_dom"/>
</dbReference>
<comment type="similarity">
    <text evidence="1 2">Belongs to the TonB-dependent receptor family.</text>
</comment>
<evidence type="ECO:0000259" key="3">
    <source>
        <dbReference type="Pfam" id="PF00593"/>
    </source>
</evidence>